<dbReference type="GeneID" id="54287132"/>
<dbReference type="InterPro" id="IPR052374">
    <property type="entry name" value="SERAC1"/>
</dbReference>
<reference evidence="9" key="1">
    <citation type="journal article" date="2020" name="Stud. Mycol.">
        <title>101 Dothideomycetes genomes: a test case for predicting lifestyles and emergence of pathogens.</title>
        <authorList>
            <person name="Haridas S."/>
            <person name="Albert R."/>
            <person name="Binder M."/>
            <person name="Bloem J."/>
            <person name="Labutti K."/>
            <person name="Salamov A."/>
            <person name="Andreopoulos B."/>
            <person name="Baker S."/>
            <person name="Barry K."/>
            <person name="Bills G."/>
            <person name="Bluhm B."/>
            <person name="Cannon C."/>
            <person name="Castanera R."/>
            <person name="Culley D."/>
            <person name="Daum C."/>
            <person name="Ezra D."/>
            <person name="Gonzalez J."/>
            <person name="Henrissat B."/>
            <person name="Kuo A."/>
            <person name="Liang C."/>
            <person name="Lipzen A."/>
            <person name="Lutzoni F."/>
            <person name="Magnuson J."/>
            <person name="Mondo S."/>
            <person name="Nolan M."/>
            <person name="Ohm R."/>
            <person name="Pangilinan J."/>
            <person name="Park H.-J."/>
            <person name="Ramirez L."/>
            <person name="Alfaro M."/>
            <person name="Sun H."/>
            <person name="Tritt A."/>
            <person name="Yoshinaga Y."/>
            <person name="Zwiers L.-H."/>
            <person name="Turgeon B."/>
            <person name="Goodwin S."/>
            <person name="Spatafora J."/>
            <person name="Crous P."/>
            <person name="Grigoriev I."/>
        </authorList>
    </citation>
    <scope>NUCLEOTIDE SEQUENCE</scope>
    <source>
        <strain evidence="9">CBS 175.79</strain>
    </source>
</reference>
<evidence type="ECO:0000256" key="3">
    <source>
        <dbReference type="ARBA" id="ARBA00004370"/>
    </source>
</evidence>
<feature type="domain" description="DUF676" evidence="8">
    <location>
        <begin position="169"/>
        <end position="256"/>
    </location>
</feature>
<dbReference type="SUPFAM" id="SSF53474">
    <property type="entry name" value="alpha/beta-Hydrolases"/>
    <property type="match status" value="1"/>
</dbReference>
<evidence type="ECO:0000256" key="1">
    <source>
        <dbReference type="ARBA" id="ARBA00004173"/>
    </source>
</evidence>
<evidence type="ECO:0000256" key="2">
    <source>
        <dbReference type="ARBA" id="ARBA00004240"/>
    </source>
</evidence>
<accession>A0A6A5X686</accession>
<gene>
    <name evidence="9" type="ORF">BU24DRAFT_429452</name>
</gene>
<evidence type="ECO:0000313" key="10">
    <source>
        <dbReference type="Proteomes" id="UP000799778"/>
    </source>
</evidence>
<dbReference type="PANTHER" id="PTHR48182">
    <property type="entry name" value="PROTEIN SERAC1"/>
    <property type="match status" value="1"/>
</dbReference>
<dbReference type="InterPro" id="IPR007751">
    <property type="entry name" value="DUF676_lipase-like"/>
</dbReference>
<evidence type="ECO:0000256" key="6">
    <source>
        <dbReference type="ARBA" id="ARBA00023128"/>
    </source>
</evidence>
<comment type="similarity">
    <text evidence="4">Belongs to the putative lipase ROG1 family.</text>
</comment>
<comment type="subcellular location">
    <subcellularLocation>
        <location evidence="2">Endoplasmic reticulum</location>
    </subcellularLocation>
    <subcellularLocation>
        <location evidence="3">Membrane</location>
    </subcellularLocation>
    <subcellularLocation>
        <location evidence="1">Mitochondrion</location>
    </subcellularLocation>
</comment>
<protein>
    <recommendedName>
        <fullName evidence="8">DUF676 domain-containing protein</fullName>
    </recommendedName>
</protein>
<evidence type="ECO:0000256" key="4">
    <source>
        <dbReference type="ARBA" id="ARBA00007920"/>
    </source>
</evidence>
<evidence type="ECO:0000313" key="9">
    <source>
        <dbReference type="EMBL" id="KAF2008357.1"/>
    </source>
</evidence>
<evidence type="ECO:0000256" key="5">
    <source>
        <dbReference type="ARBA" id="ARBA00022824"/>
    </source>
</evidence>
<dbReference type="InterPro" id="IPR029058">
    <property type="entry name" value="AB_hydrolase_fold"/>
</dbReference>
<keyword evidence="6" id="KW-0496">Mitochondrion</keyword>
<dbReference type="Pfam" id="PF05057">
    <property type="entry name" value="DUF676"/>
    <property type="match status" value="1"/>
</dbReference>
<dbReference type="GO" id="GO:0016020">
    <property type="term" value="C:membrane"/>
    <property type="evidence" value="ECO:0007669"/>
    <property type="project" value="UniProtKB-SubCell"/>
</dbReference>
<dbReference type="EMBL" id="ML978085">
    <property type="protein sequence ID" value="KAF2008357.1"/>
    <property type="molecule type" value="Genomic_DNA"/>
</dbReference>
<keyword evidence="5" id="KW-0256">Endoplasmic reticulum</keyword>
<dbReference type="Gene3D" id="3.40.50.1820">
    <property type="entry name" value="alpha/beta hydrolase"/>
    <property type="match status" value="1"/>
</dbReference>
<evidence type="ECO:0000259" key="8">
    <source>
        <dbReference type="Pfam" id="PF05057"/>
    </source>
</evidence>
<dbReference type="GO" id="GO:0005739">
    <property type="term" value="C:mitochondrion"/>
    <property type="evidence" value="ECO:0007669"/>
    <property type="project" value="UniProtKB-SubCell"/>
</dbReference>
<sequence length="386" mass="43443">MTRGPVFRVAGLQASRPDDKLKAALTAAIDANLSENERSTITIQADIVPSCYDHDGQRVALVEFGGGVPSFLAALTADPLASWQIEMGDDDVNFDRHFFGFTQLYAPKADACITADVIAITGLDGHAYGSWRGKGNLGRMWLRDFLSKDLPCCRTMIYGYNSKLLSRGTNTIKDYGRELLEEIRKIRHTEQLWQRPLFFIAHSFGGIILVHSLVKAAQSNVEDDAALPAIYKATYGMLFFATPHKGLVVSDIRKMLMGQTEHPRNALLNQINEQSDLLDHQLDAFRNIIRDRKIVSFYERGQTRQLEYNSESQRWRRSGDYVMAVGTDSALLQLPDAVEEKVPQNADHSMIVKFDARTDAGYTSARDKLQRYERNALSVVEGRFCR</sequence>
<dbReference type="GO" id="GO:0005783">
    <property type="term" value="C:endoplasmic reticulum"/>
    <property type="evidence" value="ECO:0007669"/>
    <property type="project" value="UniProtKB-SubCell"/>
</dbReference>
<dbReference type="AlphaFoldDB" id="A0A6A5X686"/>
<proteinExistence type="inferred from homology"/>
<dbReference type="RefSeq" id="XP_033376696.1">
    <property type="nucleotide sequence ID" value="XM_033529735.1"/>
</dbReference>
<evidence type="ECO:0000256" key="7">
    <source>
        <dbReference type="ARBA" id="ARBA00023136"/>
    </source>
</evidence>
<dbReference type="Proteomes" id="UP000799778">
    <property type="component" value="Unassembled WGS sequence"/>
</dbReference>
<dbReference type="PANTHER" id="PTHR48182:SF2">
    <property type="entry name" value="PROTEIN SERAC1"/>
    <property type="match status" value="1"/>
</dbReference>
<keyword evidence="10" id="KW-1185">Reference proteome</keyword>
<keyword evidence="7" id="KW-0472">Membrane</keyword>
<dbReference type="OrthoDB" id="1658288at2759"/>
<organism evidence="9 10">
    <name type="scientific">Aaosphaeria arxii CBS 175.79</name>
    <dbReference type="NCBI Taxonomy" id="1450172"/>
    <lineage>
        <taxon>Eukaryota</taxon>
        <taxon>Fungi</taxon>
        <taxon>Dikarya</taxon>
        <taxon>Ascomycota</taxon>
        <taxon>Pezizomycotina</taxon>
        <taxon>Dothideomycetes</taxon>
        <taxon>Pleosporomycetidae</taxon>
        <taxon>Pleosporales</taxon>
        <taxon>Pleosporales incertae sedis</taxon>
        <taxon>Aaosphaeria</taxon>
    </lineage>
</organism>
<name>A0A6A5X686_9PLEO</name>